<protein>
    <submittedName>
        <fullName evidence="3">Uncharacterized protein</fullName>
    </submittedName>
</protein>
<dbReference type="GeneID" id="36325410"/>
<feature type="region of interest" description="Disordered" evidence="2">
    <location>
        <begin position="304"/>
        <end position="327"/>
    </location>
</feature>
<dbReference type="RefSeq" id="XP_024341925.1">
    <property type="nucleotide sequence ID" value="XM_024480460.1"/>
</dbReference>
<feature type="region of interest" description="Disordered" evidence="2">
    <location>
        <begin position="1"/>
        <end position="82"/>
    </location>
</feature>
<feature type="compositionally biased region" description="Basic and acidic residues" evidence="2">
    <location>
        <begin position="1"/>
        <end position="12"/>
    </location>
</feature>
<keyword evidence="1" id="KW-0175">Coiled coil</keyword>
<feature type="coiled-coil region" evidence="1">
    <location>
        <begin position="91"/>
        <end position="118"/>
    </location>
</feature>
<feature type="compositionally biased region" description="Basic and acidic residues" evidence="2">
    <location>
        <begin position="315"/>
        <end position="327"/>
    </location>
</feature>
<evidence type="ECO:0000313" key="4">
    <source>
        <dbReference type="Proteomes" id="UP000194127"/>
    </source>
</evidence>
<feature type="region of interest" description="Disordered" evidence="2">
    <location>
        <begin position="215"/>
        <end position="251"/>
    </location>
</feature>
<dbReference type="Proteomes" id="UP000194127">
    <property type="component" value="Unassembled WGS sequence"/>
</dbReference>
<sequence length="511" mass="57279">MAGPGHSREPSAGRHAAAQDGRDFRLQASSSHPHLGEDVKPSLPLAARMPPPPPLRSSSNVAPNGHQASRPGPSNQTEVSYEERRAMWAERVKLLSEAVAARSEYVKLQEELESMQRLSRSVRFDEVLEEDKARMDARISSLTSQCDAKKTELNRMLVRLTDADFWPVGQKMPPTLEDGHAAMQTTINELKKSLASLYKLIEDTRADFAKSRETQATAFTDSEGNQTTEPRAAKRRRLSSGDDTLVEDEDRKRAMVTAAEVDELRGKLLEVERQLADVQNEMVQHDNELLQEIEDLVHSRLEDIPGSASTSRGGRAPDNDPKKQRDNVLDHIRRDLDSTGNDILSLAQEVAGLIKQMNAKDQEQTNLRLENEQLKQRVEALEQQHILDMEDFHANRLEMQALNTAVSTFLSQPHPSPPTLPPQPLFEEIAKDIHPVLKHLLSEDLKPLLQESHQKVSNMLQESTVNAWRDILSRLKPTIKSAEVVAALINQVHGNGEEDMAEQSVFSKMSH</sequence>
<evidence type="ECO:0000256" key="1">
    <source>
        <dbReference type="SAM" id="Coils"/>
    </source>
</evidence>
<dbReference type="STRING" id="670580.A0A1X6N968"/>
<gene>
    <name evidence="3" type="ORF">POSPLADRAFT_1053905</name>
</gene>
<name>A0A1X6N968_9APHY</name>
<reference evidence="3 4" key="1">
    <citation type="submission" date="2017-04" db="EMBL/GenBank/DDBJ databases">
        <title>Genome Sequence of the Model Brown-Rot Fungus Postia placenta SB12.</title>
        <authorList>
            <consortium name="DOE Joint Genome Institute"/>
            <person name="Gaskell J."/>
            <person name="Kersten P."/>
            <person name="Larrondo L.F."/>
            <person name="Canessa P."/>
            <person name="Martinez D."/>
            <person name="Hibbett D."/>
            <person name="Schmoll M."/>
            <person name="Kubicek C.P."/>
            <person name="Martinez A.T."/>
            <person name="Yadav J."/>
            <person name="Master E."/>
            <person name="Magnuson J.K."/>
            <person name="James T."/>
            <person name="Yaver D."/>
            <person name="Berka R."/>
            <person name="Labutti K."/>
            <person name="Lipzen A."/>
            <person name="Aerts A."/>
            <person name="Barry K."/>
            <person name="Henrissat B."/>
            <person name="Blanchette R."/>
            <person name="Grigoriev I."/>
            <person name="Cullen D."/>
        </authorList>
    </citation>
    <scope>NUCLEOTIDE SEQUENCE [LARGE SCALE GENOMIC DNA]</scope>
    <source>
        <strain evidence="3 4">MAD-698-R-SB12</strain>
    </source>
</reference>
<accession>A0A1X6N968</accession>
<evidence type="ECO:0000256" key="2">
    <source>
        <dbReference type="SAM" id="MobiDB-lite"/>
    </source>
</evidence>
<organism evidence="3 4">
    <name type="scientific">Postia placenta MAD-698-R-SB12</name>
    <dbReference type="NCBI Taxonomy" id="670580"/>
    <lineage>
        <taxon>Eukaryota</taxon>
        <taxon>Fungi</taxon>
        <taxon>Dikarya</taxon>
        <taxon>Basidiomycota</taxon>
        <taxon>Agaricomycotina</taxon>
        <taxon>Agaricomycetes</taxon>
        <taxon>Polyporales</taxon>
        <taxon>Adustoporiaceae</taxon>
        <taxon>Rhodonia</taxon>
    </lineage>
</organism>
<evidence type="ECO:0000313" key="3">
    <source>
        <dbReference type="EMBL" id="OSX65131.1"/>
    </source>
</evidence>
<feature type="coiled-coil region" evidence="1">
    <location>
        <begin position="357"/>
        <end position="391"/>
    </location>
</feature>
<proteinExistence type="predicted"/>
<dbReference type="AlphaFoldDB" id="A0A1X6N968"/>
<feature type="coiled-coil region" evidence="1">
    <location>
        <begin position="261"/>
        <end position="295"/>
    </location>
</feature>
<keyword evidence="4" id="KW-1185">Reference proteome</keyword>
<dbReference type="OrthoDB" id="2749714at2759"/>
<feature type="compositionally biased region" description="Polar residues" evidence="2">
    <location>
        <begin position="215"/>
        <end position="229"/>
    </location>
</feature>
<dbReference type="EMBL" id="KZ110593">
    <property type="protein sequence ID" value="OSX65131.1"/>
    <property type="molecule type" value="Genomic_DNA"/>
</dbReference>